<dbReference type="EMBL" id="JAULSO010000002">
    <property type="protein sequence ID" value="KAK3690328.1"/>
    <property type="molecule type" value="Genomic_DNA"/>
</dbReference>
<keyword evidence="3" id="KW-1185">Reference proteome</keyword>
<dbReference type="InterPro" id="IPR013780">
    <property type="entry name" value="Glyco_hydro_b"/>
</dbReference>
<dbReference type="AlphaFoldDB" id="A0AAE0XD27"/>
<dbReference type="Pfam" id="PF14587">
    <property type="entry name" value="Glyco_hydr_30_2"/>
    <property type="match status" value="1"/>
</dbReference>
<proteinExistence type="predicted"/>
<evidence type="ECO:0000259" key="1">
    <source>
        <dbReference type="Pfam" id="PF14587"/>
    </source>
</evidence>
<gene>
    <name evidence="2" type="ORF">B0T22DRAFT_463354</name>
</gene>
<dbReference type="PANTHER" id="PTHR42767:SF1">
    <property type="entry name" value="ENDO-BETA-1,6-GALACTANASE-LIKE DOMAIN-CONTAINING PROTEIN"/>
    <property type="match status" value="1"/>
</dbReference>
<dbReference type="Gene3D" id="2.60.40.1180">
    <property type="entry name" value="Golgi alpha-mannosidase II"/>
    <property type="match status" value="1"/>
</dbReference>
<reference evidence="2" key="1">
    <citation type="journal article" date="2023" name="Mol. Phylogenet. Evol.">
        <title>Genome-scale phylogeny and comparative genomics of the fungal order Sordariales.</title>
        <authorList>
            <person name="Hensen N."/>
            <person name="Bonometti L."/>
            <person name="Westerberg I."/>
            <person name="Brannstrom I.O."/>
            <person name="Guillou S."/>
            <person name="Cros-Aarteil S."/>
            <person name="Calhoun S."/>
            <person name="Haridas S."/>
            <person name="Kuo A."/>
            <person name="Mondo S."/>
            <person name="Pangilinan J."/>
            <person name="Riley R."/>
            <person name="LaButti K."/>
            <person name="Andreopoulos B."/>
            <person name="Lipzen A."/>
            <person name="Chen C."/>
            <person name="Yan M."/>
            <person name="Daum C."/>
            <person name="Ng V."/>
            <person name="Clum A."/>
            <person name="Steindorff A."/>
            <person name="Ohm R.A."/>
            <person name="Martin F."/>
            <person name="Silar P."/>
            <person name="Natvig D.O."/>
            <person name="Lalanne C."/>
            <person name="Gautier V."/>
            <person name="Ament-Velasquez S.L."/>
            <person name="Kruys A."/>
            <person name="Hutchinson M.I."/>
            <person name="Powell A.J."/>
            <person name="Barry K."/>
            <person name="Miller A.N."/>
            <person name="Grigoriev I.V."/>
            <person name="Debuchy R."/>
            <person name="Gladieux P."/>
            <person name="Hiltunen Thoren M."/>
            <person name="Johannesson H."/>
        </authorList>
    </citation>
    <scope>NUCLEOTIDE SEQUENCE</scope>
    <source>
        <strain evidence="2">CBS 314.62</strain>
    </source>
</reference>
<dbReference type="Proteomes" id="UP001270362">
    <property type="component" value="Unassembled WGS sequence"/>
</dbReference>
<dbReference type="SUPFAM" id="SSF51011">
    <property type="entry name" value="Glycosyl hydrolase domain"/>
    <property type="match status" value="1"/>
</dbReference>
<feature type="domain" description="Endo-beta-1,6-galactanase-like" evidence="1">
    <location>
        <begin position="56"/>
        <end position="293"/>
    </location>
</feature>
<sequence length="517" mass="56674">MEKYIERNLTALTSCLEPLPPSLFHSHYRLKSTNMDVLRALTLSLALLPSSVAADQTTTIDPSSNRGTWEGWGTSLAWWAQAFGTRNDLADIFFSTKTTTLNSVTLPGLGLNIVRYNAGATSSKAVNGTSMALPSSMVASRKMQGFWVDWASTSPASASWDWNVDSAQRNMLWKARDRGADTFELFSNSPMWWMCANHNPAGSDDGKSDNLQSWNRQQHAVYMATIAKYAADNWGFAFDSVNPFNEPSAAWWNGKTGTQEGCHFAVATQATVLGILRSELDSRGLKGTAISASDESYYDEAVATFQGLGSTAVGKIGRVNVHGYQYASGARAELFKIVSAAGKKLWQSEYGEGDATGERMVSNMLLDFRWLRPTAWVYWQVLDGGGWGLIDADNDKKSIAGVNQKYFVLAQFARHIKPGMRILDGGSDYSVAAYDAGKKRLVVVAVNWGSAQYLNFEMSKFKTPGVNGATVKRWTTQIGSSGTRYAAATDTKISGTKFWSWFEKGAVQTFEVEGVVL</sequence>
<comment type="caution">
    <text evidence="2">The sequence shown here is derived from an EMBL/GenBank/DDBJ whole genome shotgun (WGS) entry which is preliminary data.</text>
</comment>
<name>A0AAE0XD27_9PEZI</name>
<dbReference type="InterPro" id="IPR039514">
    <property type="entry name" value="6GAL-like"/>
</dbReference>
<dbReference type="GO" id="GO:0004553">
    <property type="term" value="F:hydrolase activity, hydrolyzing O-glycosyl compounds"/>
    <property type="evidence" value="ECO:0007669"/>
    <property type="project" value="InterPro"/>
</dbReference>
<reference evidence="2" key="2">
    <citation type="submission" date="2023-06" db="EMBL/GenBank/DDBJ databases">
        <authorList>
            <consortium name="Lawrence Berkeley National Laboratory"/>
            <person name="Haridas S."/>
            <person name="Hensen N."/>
            <person name="Bonometti L."/>
            <person name="Westerberg I."/>
            <person name="Brannstrom I.O."/>
            <person name="Guillou S."/>
            <person name="Cros-Aarteil S."/>
            <person name="Calhoun S."/>
            <person name="Kuo A."/>
            <person name="Mondo S."/>
            <person name="Pangilinan J."/>
            <person name="Riley R."/>
            <person name="Labutti K."/>
            <person name="Andreopoulos B."/>
            <person name="Lipzen A."/>
            <person name="Chen C."/>
            <person name="Yanf M."/>
            <person name="Daum C."/>
            <person name="Ng V."/>
            <person name="Clum A."/>
            <person name="Steindorff A."/>
            <person name="Ohm R."/>
            <person name="Martin F."/>
            <person name="Silar P."/>
            <person name="Natvig D."/>
            <person name="Lalanne C."/>
            <person name="Gautier V."/>
            <person name="Ament-Velasquez S.L."/>
            <person name="Kruys A."/>
            <person name="Hutchinson M.I."/>
            <person name="Powell A.J."/>
            <person name="Barry K."/>
            <person name="Miller A.N."/>
            <person name="Grigoriev I.V."/>
            <person name="Debuchy R."/>
            <person name="Gladieux P."/>
            <person name="Thoren M.H."/>
            <person name="Johannesson H."/>
        </authorList>
    </citation>
    <scope>NUCLEOTIDE SEQUENCE</scope>
    <source>
        <strain evidence="2">CBS 314.62</strain>
    </source>
</reference>
<dbReference type="InterPro" id="IPR017853">
    <property type="entry name" value="GH"/>
</dbReference>
<dbReference type="InterPro" id="IPR039743">
    <property type="entry name" value="6GAL/EXGAL"/>
</dbReference>
<dbReference type="Gene3D" id="3.20.20.80">
    <property type="entry name" value="Glycosidases"/>
    <property type="match status" value="1"/>
</dbReference>
<dbReference type="SUPFAM" id="SSF51445">
    <property type="entry name" value="(Trans)glycosidases"/>
    <property type="match status" value="1"/>
</dbReference>
<organism evidence="2 3">
    <name type="scientific">Podospora appendiculata</name>
    <dbReference type="NCBI Taxonomy" id="314037"/>
    <lineage>
        <taxon>Eukaryota</taxon>
        <taxon>Fungi</taxon>
        <taxon>Dikarya</taxon>
        <taxon>Ascomycota</taxon>
        <taxon>Pezizomycotina</taxon>
        <taxon>Sordariomycetes</taxon>
        <taxon>Sordariomycetidae</taxon>
        <taxon>Sordariales</taxon>
        <taxon>Podosporaceae</taxon>
        <taxon>Podospora</taxon>
    </lineage>
</organism>
<evidence type="ECO:0000313" key="3">
    <source>
        <dbReference type="Proteomes" id="UP001270362"/>
    </source>
</evidence>
<evidence type="ECO:0000313" key="2">
    <source>
        <dbReference type="EMBL" id="KAK3690328.1"/>
    </source>
</evidence>
<accession>A0AAE0XD27</accession>
<dbReference type="PANTHER" id="PTHR42767">
    <property type="entry name" value="ENDO-BETA-1,6-GALACTANASE"/>
    <property type="match status" value="1"/>
</dbReference>
<keyword evidence="2" id="KW-0378">Hydrolase</keyword>
<protein>
    <submittedName>
        <fullName evidence="2">Glycoside hydrolase superfamily</fullName>
    </submittedName>
</protein>